<dbReference type="STRING" id="1802074.A3J15_02120"/>
<reference evidence="2 3" key="1">
    <citation type="journal article" date="2016" name="Nat. Commun.">
        <title>Thousands of microbial genomes shed light on interconnected biogeochemical processes in an aquifer system.</title>
        <authorList>
            <person name="Anantharaman K."/>
            <person name="Brown C.T."/>
            <person name="Hug L.A."/>
            <person name="Sharon I."/>
            <person name="Castelle C.J."/>
            <person name="Probst A.J."/>
            <person name="Thomas B.C."/>
            <person name="Singh A."/>
            <person name="Wilkins M.J."/>
            <person name="Karaoz U."/>
            <person name="Brodie E.L."/>
            <person name="Williams K.H."/>
            <person name="Hubbard S.S."/>
            <person name="Banfield J.F."/>
        </authorList>
    </citation>
    <scope>NUCLEOTIDE SEQUENCE [LARGE SCALE GENOMIC DNA]</scope>
</reference>
<sequence length="262" mass="29309">MTYKTLSFNRSIFIDSSDLLTIKKWNRTGVIDGVTTNQVIMLQDGVSKSNYTKVIKEICKEMKGLPVSVELTDSSASEKEMIAEAKKLDGLADNIVVKVPLIPDTTKSLAVIYELVRLNIAVNVTLMMTFEQLSLAILAARHCKKTSFVSLFWGRSIEDQAKYRSRPDFMAHHGRVGFTSAVNETPDKITRATNDFLQKGPYDNPKIIVGSIRHATMVGDAFAAGAHIVTIPPDIMEAMLFSQRTIETMQQFDEAWVKMQKK</sequence>
<evidence type="ECO:0000313" key="2">
    <source>
        <dbReference type="EMBL" id="OGK56424.1"/>
    </source>
</evidence>
<protein>
    <recommendedName>
        <fullName evidence="4">Transaldolase</fullName>
    </recommendedName>
</protein>
<dbReference type="EMBL" id="MGAY01000037">
    <property type="protein sequence ID" value="OGK56424.1"/>
    <property type="molecule type" value="Genomic_DNA"/>
</dbReference>
<dbReference type="PANTHER" id="PTHR10683:SF40">
    <property type="entry name" value="FRUCTOSE-6-PHOSPHATE ALDOLASE 1-RELATED"/>
    <property type="match status" value="1"/>
</dbReference>
<dbReference type="Gene3D" id="3.20.20.70">
    <property type="entry name" value="Aldolase class I"/>
    <property type="match status" value="1"/>
</dbReference>
<dbReference type="Proteomes" id="UP000176376">
    <property type="component" value="Unassembled WGS sequence"/>
</dbReference>
<accession>A0A1F7JLC7</accession>
<dbReference type="SUPFAM" id="SSF51569">
    <property type="entry name" value="Aldolase"/>
    <property type="match status" value="1"/>
</dbReference>
<keyword evidence="1" id="KW-0704">Schiff base</keyword>
<dbReference type="GO" id="GO:0005975">
    <property type="term" value="P:carbohydrate metabolic process"/>
    <property type="evidence" value="ECO:0007669"/>
    <property type="project" value="InterPro"/>
</dbReference>
<proteinExistence type="predicted"/>
<evidence type="ECO:0008006" key="4">
    <source>
        <dbReference type="Google" id="ProtNLM"/>
    </source>
</evidence>
<organism evidence="2 3">
    <name type="scientific">Candidatus Roizmanbacteria bacterium RIFCSPLOWO2_02_FULL_38_10</name>
    <dbReference type="NCBI Taxonomy" id="1802074"/>
    <lineage>
        <taxon>Bacteria</taxon>
        <taxon>Candidatus Roizmaniibacteriota</taxon>
    </lineage>
</organism>
<name>A0A1F7JLC7_9BACT</name>
<dbReference type="InterPro" id="IPR001585">
    <property type="entry name" value="TAL/FSA"/>
</dbReference>
<evidence type="ECO:0000256" key="1">
    <source>
        <dbReference type="ARBA" id="ARBA00023270"/>
    </source>
</evidence>
<dbReference type="Pfam" id="PF00923">
    <property type="entry name" value="TAL_FSA"/>
    <property type="match status" value="1"/>
</dbReference>
<dbReference type="AlphaFoldDB" id="A0A1F7JLC7"/>
<gene>
    <name evidence="2" type="ORF">A3J15_02120</name>
</gene>
<dbReference type="InterPro" id="IPR013785">
    <property type="entry name" value="Aldolase_TIM"/>
</dbReference>
<dbReference type="PANTHER" id="PTHR10683">
    <property type="entry name" value="TRANSALDOLASE"/>
    <property type="match status" value="1"/>
</dbReference>
<evidence type="ECO:0000313" key="3">
    <source>
        <dbReference type="Proteomes" id="UP000176376"/>
    </source>
</evidence>
<comment type="caution">
    <text evidence="2">The sequence shown here is derived from an EMBL/GenBank/DDBJ whole genome shotgun (WGS) entry which is preliminary data.</text>
</comment>